<feature type="region of interest" description="Disordered" evidence="1">
    <location>
        <begin position="50"/>
        <end position="97"/>
    </location>
</feature>
<evidence type="ECO:0000313" key="2">
    <source>
        <dbReference type="EMBL" id="RMZ69255.1"/>
    </source>
</evidence>
<evidence type="ECO:0000313" key="3">
    <source>
        <dbReference type="Proteomes" id="UP000265663"/>
    </source>
</evidence>
<organism evidence="2 3">
    <name type="scientific">Pyrenophora seminiperda CCB06</name>
    <dbReference type="NCBI Taxonomy" id="1302712"/>
    <lineage>
        <taxon>Eukaryota</taxon>
        <taxon>Fungi</taxon>
        <taxon>Dikarya</taxon>
        <taxon>Ascomycota</taxon>
        <taxon>Pezizomycotina</taxon>
        <taxon>Dothideomycetes</taxon>
        <taxon>Pleosporomycetidae</taxon>
        <taxon>Pleosporales</taxon>
        <taxon>Pleosporineae</taxon>
        <taxon>Pleosporaceae</taxon>
        <taxon>Pyrenophora</taxon>
    </lineage>
</organism>
<name>A0A3M7M403_9PLEO</name>
<proteinExistence type="predicted"/>
<dbReference type="Proteomes" id="UP000265663">
    <property type="component" value="Unassembled WGS sequence"/>
</dbReference>
<feature type="region of interest" description="Disordered" evidence="1">
    <location>
        <begin position="1"/>
        <end position="26"/>
    </location>
</feature>
<accession>A0A3M7M403</accession>
<keyword evidence="3" id="KW-1185">Reference proteome</keyword>
<evidence type="ECO:0000256" key="1">
    <source>
        <dbReference type="SAM" id="MobiDB-lite"/>
    </source>
</evidence>
<feature type="compositionally biased region" description="Low complexity" evidence="1">
    <location>
        <begin position="71"/>
        <end position="82"/>
    </location>
</feature>
<dbReference type="OrthoDB" id="3686245at2759"/>
<reference evidence="2 3" key="1">
    <citation type="journal article" date="2014" name="PLoS ONE">
        <title>De novo Genome Assembly of the Fungal Plant Pathogen Pyrenophora semeniperda.</title>
        <authorList>
            <person name="Soliai M.M."/>
            <person name="Meyer S.E."/>
            <person name="Udall J.A."/>
            <person name="Elzinga D.E."/>
            <person name="Hermansen R.A."/>
            <person name="Bodily P.M."/>
            <person name="Hart A.A."/>
            <person name="Coleman C.E."/>
        </authorList>
    </citation>
    <scope>NUCLEOTIDE SEQUENCE [LARGE SCALE GENOMIC DNA]</scope>
    <source>
        <strain evidence="2 3">CCB06</strain>
        <tissue evidence="2">Mycelium</tissue>
    </source>
</reference>
<sequence length="430" mass="48060">MGSHDRTMTHTTRLSHADDRSPSSRYNSRIMESRLSDWLARSFFSPTLKAAESRGESNGDQSYPLPPTPVPLSLFPPTSSSTGMREYAPSDSSFTSPVFPTSPLQNGRHHYTNGQDSAIPATPTHISKRRNFFRKVLAKTGRLTRLILAVPSDHDLKTYTRRHPPVEQIHEKRRHSGISADRNGWPRMNSSVIGPYGMIISPPLINLDNEFSYNRDRPTTSKSDFVRNRRLDKNIPEQRDMEETWGGATAVRDFGSRNNEASGREFEIRNRSTGTTDSQNLGFPRNRVMEAKDSHRHAQVTNLLGAPAVHPRLSEDGNMVHKRSQNLGSLRRRPERITEEWLDGMLSNQTSIVGIRGGNDNDNDNNSKALTTSISNIFAPTLTPATTVTSSPHPSLDEATQEAITCSDKSLVSAGLDSNSDVHLRRSRQR</sequence>
<feature type="region of interest" description="Disordered" evidence="1">
    <location>
        <begin position="411"/>
        <end position="430"/>
    </location>
</feature>
<gene>
    <name evidence="2" type="ORF">GMOD_00005983</name>
</gene>
<feature type="compositionally biased region" description="Polar residues" evidence="1">
    <location>
        <begin position="411"/>
        <end position="421"/>
    </location>
</feature>
<dbReference type="AlphaFoldDB" id="A0A3M7M403"/>
<protein>
    <submittedName>
        <fullName evidence="2">Mitochondrial carrier</fullName>
    </submittedName>
</protein>
<dbReference type="EMBL" id="KE747818">
    <property type="protein sequence ID" value="RMZ69255.1"/>
    <property type="molecule type" value="Genomic_DNA"/>
</dbReference>